<dbReference type="GO" id="GO:0004497">
    <property type="term" value="F:monooxygenase activity"/>
    <property type="evidence" value="ECO:0007669"/>
    <property type="project" value="UniProtKB-KW"/>
</dbReference>
<dbReference type="PROSITE" id="PS00086">
    <property type="entry name" value="CYTOCHROME_P450"/>
    <property type="match status" value="1"/>
</dbReference>
<dbReference type="GO" id="GO:0020037">
    <property type="term" value="F:heme binding"/>
    <property type="evidence" value="ECO:0007669"/>
    <property type="project" value="InterPro"/>
</dbReference>
<keyword evidence="4 5" id="KW-0408">Iron</keyword>
<dbReference type="PANTHER" id="PTHR24305:SF180">
    <property type="entry name" value="P450, PUTATIVE (EUROFUNG)-RELATED"/>
    <property type="match status" value="1"/>
</dbReference>
<dbReference type="GeneID" id="70296905"/>
<dbReference type="GO" id="GO:0005506">
    <property type="term" value="F:iron ion binding"/>
    <property type="evidence" value="ECO:0007669"/>
    <property type="project" value="InterPro"/>
</dbReference>
<dbReference type="PANTHER" id="PTHR24305">
    <property type="entry name" value="CYTOCHROME P450"/>
    <property type="match status" value="1"/>
</dbReference>
<dbReference type="Gene3D" id="1.10.630.10">
    <property type="entry name" value="Cytochrome P450"/>
    <property type="match status" value="1"/>
</dbReference>
<comment type="similarity">
    <text evidence="6">Belongs to the cytochrome P450 family.</text>
</comment>
<evidence type="ECO:0000256" key="6">
    <source>
        <dbReference type="RuleBase" id="RU000461"/>
    </source>
</evidence>
<dbReference type="PRINTS" id="PR00463">
    <property type="entry name" value="EP450I"/>
</dbReference>
<gene>
    <name evidence="7" type="ORF">F5Z01DRAFT_687134</name>
</gene>
<feature type="binding site" description="axial binding residue" evidence="5">
    <location>
        <position position="454"/>
    </location>
    <ligand>
        <name>heme</name>
        <dbReference type="ChEBI" id="CHEBI:30413"/>
    </ligand>
    <ligandPart>
        <name>Fe</name>
        <dbReference type="ChEBI" id="CHEBI:18248"/>
    </ligandPart>
</feature>
<keyword evidence="3 5" id="KW-0479">Metal-binding</keyword>
<evidence type="ECO:0000256" key="3">
    <source>
        <dbReference type="ARBA" id="ARBA00022723"/>
    </source>
</evidence>
<dbReference type="AlphaFoldDB" id="A0A9P8CPP1"/>
<evidence type="ECO:0000313" key="7">
    <source>
        <dbReference type="EMBL" id="KAG9254397.1"/>
    </source>
</evidence>
<evidence type="ECO:0000313" key="8">
    <source>
        <dbReference type="Proteomes" id="UP000887229"/>
    </source>
</evidence>
<dbReference type="PRINTS" id="PR00385">
    <property type="entry name" value="P450"/>
</dbReference>
<dbReference type="EMBL" id="MU251254">
    <property type="protein sequence ID" value="KAG9254397.1"/>
    <property type="molecule type" value="Genomic_DNA"/>
</dbReference>
<evidence type="ECO:0000256" key="5">
    <source>
        <dbReference type="PIRSR" id="PIRSR602401-1"/>
    </source>
</evidence>
<evidence type="ECO:0000256" key="4">
    <source>
        <dbReference type="ARBA" id="ARBA00023004"/>
    </source>
</evidence>
<keyword evidence="6" id="KW-0560">Oxidoreductase</keyword>
<dbReference type="InterPro" id="IPR017972">
    <property type="entry name" value="Cyt_P450_CS"/>
</dbReference>
<proteinExistence type="inferred from homology"/>
<evidence type="ECO:0000256" key="2">
    <source>
        <dbReference type="ARBA" id="ARBA00022617"/>
    </source>
</evidence>
<keyword evidence="8" id="KW-1185">Reference proteome</keyword>
<dbReference type="Pfam" id="PF00067">
    <property type="entry name" value="p450"/>
    <property type="match status" value="1"/>
</dbReference>
<dbReference type="OrthoDB" id="3934656at2759"/>
<dbReference type="GO" id="GO:0016705">
    <property type="term" value="F:oxidoreductase activity, acting on paired donors, with incorporation or reduction of molecular oxygen"/>
    <property type="evidence" value="ECO:0007669"/>
    <property type="project" value="InterPro"/>
</dbReference>
<name>A0A9P8CPP1_9HYPO</name>
<dbReference type="InterPro" id="IPR036396">
    <property type="entry name" value="Cyt_P450_sf"/>
</dbReference>
<dbReference type="InterPro" id="IPR001128">
    <property type="entry name" value="Cyt_P450"/>
</dbReference>
<dbReference type="InterPro" id="IPR002401">
    <property type="entry name" value="Cyt_P450_E_grp-I"/>
</dbReference>
<organism evidence="7 8">
    <name type="scientific">Emericellopsis atlantica</name>
    <dbReference type="NCBI Taxonomy" id="2614577"/>
    <lineage>
        <taxon>Eukaryota</taxon>
        <taxon>Fungi</taxon>
        <taxon>Dikarya</taxon>
        <taxon>Ascomycota</taxon>
        <taxon>Pezizomycotina</taxon>
        <taxon>Sordariomycetes</taxon>
        <taxon>Hypocreomycetidae</taxon>
        <taxon>Hypocreales</taxon>
        <taxon>Bionectriaceae</taxon>
        <taxon>Emericellopsis</taxon>
    </lineage>
</organism>
<accession>A0A9P8CPP1</accession>
<sequence>MIFDSITLSLLFIALATFVSAKLLWELVFSPLRAFPGPFLARFTDGWRSYLTTLGNVDRKHLAWHHKWGSAVRVGPNAISLNDPDLIKTLYGTKNPWRKSDMYRPNDVVVNGARIQNIFNTQDKKFHAKYARPIGGFWILSKVLELEPLFDETLRLLVSKLNEEFMQKGAVCMMDNWLAYFAWDAAANVSFGRHYGFIEEGEDVGGIISESTAGLKYFSAISQIPWLDNWLDKNPWYRIGPRPLVNGFLYTVRILSEYQQQVASGAVKRKEQDLFIDSYNGLKEKYDFVDDQQVINWLMLNVLAGGDSTAGAMRPIFYHLAKNSDKYEKLVRELDGAGLSFPAQWKDCSKLPYLDACIREAFRVNPAVGLMLEREVPSDGFTIPDGRFIPAGTKVGLNPAVVTRDSGVFGEDVEKYVPERWLQMEGESDVDFATRLRRMQEATDLMFGAGSRVCMGKHLARLEIYKLVATLYSTFDVKLKDPGHEWTYCNAWFMYQSDMPMVLTAR</sequence>
<keyword evidence="6" id="KW-0503">Monooxygenase</keyword>
<reference evidence="7" key="1">
    <citation type="journal article" date="2021" name="IMA Fungus">
        <title>Genomic characterization of three marine fungi, including Emericellopsis atlantica sp. nov. with signatures of a generalist lifestyle and marine biomass degradation.</title>
        <authorList>
            <person name="Hagestad O.C."/>
            <person name="Hou L."/>
            <person name="Andersen J.H."/>
            <person name="Hansen E.H."/>
            <person name="Altermark B."/>
            <person name="Li C."/>
            <person name="Kuhnert E."/>
            <person name="Cox R.J."/>
            <person name="Crous P.W."/>
            <person name="Spatafora J.W."/>
            <person name="Lail K."/>
            <person name="Amirebrahimi M."/>
            <person name="Lipzen A."/>
            <person name="Pangilinan J."/>
            <person name="Andreopoulos W."/>
            <person name="Hayes R.D."/>
            <person name="Ng V."/>
            <person name="Grigoriev I.V."/>
            <person name="Jackson S.A."/>
            <person name="Sutton T.D.S."/>
            <person name="Dobson A.D.W."/>
            <person name="Rama T."/>
        </authorList>
    </citation>
    <scope>NUCLEOTIDE SEQUENCE</scope>
    <source>
        <strain evidence="7">TS7</strain>
    </source>
</reference>
<comment type="cofactor">
    <cofactor evidence="1 5">
        <name>heme</name>
        <dbReference type="ChEBI" id="CHEBI:30413"/>
    </cofactor>
</comment>
<dbReference type="RefSeq" id="XP_046118321.1">
    <property type="nucleotide sequence ID" value="XM_046266002.1"/>
</dbReference>
<keyword evidence="2 5" id="KW-0349">Heme</keyword>
<dbReference type="InterPro" id="IPR050121">
    <property type="entry name" value="Cytochrome_P450_monoxygenase"/>
</dbReference>
<evidence type="ECO:0000256" key="1">
    <source>
        <dbReference type="ARBA" id="ARBA00001971"/>
    </source>
</evidence>
<dbReference type="Proteomes" id="UP000887229">
    <property type="component" value="Unassembled WGS sequence"/>
</dbReference>
<protein>
    <submittedName>
        <fullName evidence="7">Cytochrome P450</fullName>
    </submittedName>
</protein>
<comment type="caution">
    <text evidence="7">The sequence shown here is derived from an EMBL/GenBank/DDBJ whole genome shotgun (WGS) entry which is preliminary data.</text>
</comment>
<dbReference type="CDD" id="cd11060">
    <property type="entry name" value="CYP57A1-like"/>
    <property type="match status" value="1"/>
</dbReference>
<dbReference type="SUPFAM" id="SSF48264">
    <property type="entry name" value="Cytochrome P450"/>
    <property type="match status" value="1"/>
</dbReference>